<accession>A0AAV6VR68</accession>
<name>A0AAV6VR68_9ARAC</name>
<proteinExistence type="predicted"/>
<gene>
    <name evidence="2" type="ORF">JTE90_021498</name>
</gene>
<dbReference type="Proteomes" id="UP000827092">
    <property type="component" value="Unassembled WGS sequence"/>
</dbReference>
<dbReference type="Pfam" id="PF20700">
    <property type="entry name" value="Mutator"/>
    <property type="match status" value="1"/>
</dbReference>
<reference evidence="2 3" key="1">
    <citation type="journal article" date="2022" name="Nat. Ecol. Evol.">
        <title>A masculinizing supergene underlies an exaggerated male reproductive morph in a spider.</title>
        <authorList>
            <person name="Hendrickx F."/>
            <person name="De Corte Z."/>
            <person name="Sonet G."/>
            <person name="Van Belleghem S.M."/>
            <person name="Kostlbacher S."/>
            <person name="Vangestel C."/>
        </authorList>
    </citation>
    <scope>NUCLEOTIDE SEQUENCE [LARGE SCALE GENOMIC DNA]</scope>
    <source>
        <strain evidence="2">W744_W776</strain>
    </source>
</reference>
<keyword evidence="3" id="KW-1185">Reference proteome</keyword>
<organism evidence="2 3">
    <name type="scientific">Oedothorax gibbosus</name>
    <dbReference type="NCBI Taxonomy" id="931172"/>
    <lineage>
        <taxon>Eukaryota</taxon>
        <taxon>Metazoa</taxon>
        <taxon>Ecdysozoa</taxon>
        <taxon>Arthropoda</taxon>
        <taxon>Chelicerata</taxon>
        <taxon>Arachnida</taxon>
        <taxon>Araneae</taxon>
        <taxon>Araneomorphae</taxon>
        <taxon>Entelegynae</taxon>
        <taxon>Araneoidea</taxon>
        <taxon>Linyphiidae</taxon>
        <taxon>Erigoninae</taxon>
        <taxon>Oedothorax</taxon>
    </lineage>
</organism>
<dbReference type="InterPro" id="IPR049012">
    <property type="entry name" value="Mutator_transp_dom"/>
</dbReference>
<comment type="caution">
    <text evidence="2">The sequence shown here is derived from an EMBL/GenBank/DDBJ whole genome shotgun (WGS) entry which is preliminary data.</text>
</comment>
<evidence type="ECO:0000259" key="1">
    <source>
        <dbReference type="Pfam" id="PF20700"/>
    </source>
</evidence>
<protein>
    <recommendedName>
        <fullName evidence="1">Mutator-like transposase domain-containing protein</fullName>
    </recommendedName>
</protein>
<dbReference type="AlphaFoldDB" id="A0AAV6VR68"/>
<feature type="domain" description="Mutator-like transposase" evidence="1">
    <location>
        <begin position="1"/>
        <end position="76"/>
    </location>
</feature>
<evidence type="ECO:0000313" key="3">
    <source>
        <dbReference type="Proteomes" id="UP000827092"/>
    </source>
</evidence>
<dbReference type="EMBL" id="JAFNEN010000041">
    <property type="protein sequence ID" value="KAG8198241.1"/>
    <property type="molecule type" value="Genomic_DNA"/>
</dbReference>
<evidence type="ECO:0000313" key="2">
    <source>
        <dbReference type="EMBL" id="KAG8198241.1"/>
    </source>
</evidence>
<sequence length="283" mass="32395">MAKAAMEEKRLAVEAKYVDPDGFPFLTVVLDECWEKRSYKTNNKSISVVATIVGFRTKQVLYMGVGNRYLTLCSRNFLVIEGPCKDQQSRTRSSTEVDWKHTIFSMRKNIVKAAAHWNKEASPKINVDLKKHLCGPLVSLCETRCVELEHHLSVTSFLKRIEEIIASLEEIQEWSHSSSDRSSLIATTFVCAITNNLKNRYSKEVLKAFNLQSLLPEKCSTATMKSSIQVAQQLAKQYWKVIENDEDGCQSYMKAETKLWVTKWKREASRKTPLPNYALDCLK</sequence>